<sequence length="143" mass="16331">VIPVQRLNYPPQLNWRWLRIVCEPTSARSPLPGTSAQCCRLGVAAVISPQSKWNIPSSAHQAHLLLSREYSASGMVQHQPTPYTQTVRTWLRSAHDMWFLIYELSVQIEIHIQKTRLPTFRGIKRPDLPGAMPHPFEEGLQTL</sequence>
<keyword evidence="2" id="KW-1185">Reference proteome</keyword>
<feature type="non-terminal residue" evidence="1">
    <location>
        <position position="1"/>
    </location>
</feature>
<evidence type="ECO:0000313" key="1">
    <source>
        <dbReference type="EMBL" id="EFQ30311.1"/>
    </source>
</evidence>
<dbReference type="VEuPathDB" id="FungiDB:GLRG_05455"/>
<dbReference type="AlphaFoldDB" id="E3QHE9"/>
<dbReference type="GeneID" id="24410820"/>
<evidence type="ECO:0000313" key="2">
    <source>
        <dbReference type="Proteomes" id="UP000008782"/>
    </source>
</evidence>
<dbReference type="RefSeq" id="XP_008094331.1">
    <property type="nucleotide sequence ID" value="XM_008096140.1"/>
</dbReference>
<proteinExistence type="predicted"/>
<reference evidence="2" key="1">
    <citation type="journal article" date="2012" name="Nat. Genet.">
        <title>Lifestyle transitions in plant pathogenic Colletotrichum fungi deciphered by genome and transcriptome analyses.</title>
        <authorList>
            <person name="O'Connell R.J."/>
            <person name="Thon M.R."/>
            <person name="Hacquard S."/>
            <person name="Amyotte S.G."/>
            <person name="Kleemann J."/>
            <person name="Torres M.F."/>
            <person name="Damm U."/>
            <person name="Buiate E.A."/>
            <person name="Epstein L."/>
            <person name="Alkan N."/>
            <person name="Altmueller J."/>
            <person name="Alvarado-Balderrama L."/>
            <person name="Bauser C.A."/>
            <person name="Becker C."/>
            <person name="Birren B.W."/>
            <person name="Chen Z."/>
            <person name="Choi J."/>
            <person name="Crouch J.A."/>
            <person name="Duvick J.P."/>
            <person name="Farman M.A."/>
            <person name="Gan P."/>
            <person name="Heiman D."/>
            <person name="Henrissat B."/>
            <person name="Howard R.J."/>
            <person name="Kabbage M."/>
            <person name="Koch C."/>
            <person name="Kracher B."/>
            <person name="Kubo Y."/>
            <person name="Law A.D."/>
            <person name="Lebrun M.-H."/>
            <person name="Lee Y.-H."/>
            <person name="Miyara I."/>
            <person name="Moore N."/>
            <person name="Neumann U."/>
            <person name="Nordstroem K."/>
            <person name="Panaccione D.G."/>
            <person name="Panstruga R."/>
            <person name="Place M."/>
            <person name="Proctor R.H."/>
            <person name="Prusky D."/>
            <person name="Rech G."/>
            <person name="Reinhardt R."/>
            <person name="Rollins J.A."/>
            <person name="Rounsley S."/>
            <person name="Schardl C.L."/>
            <person name="Schwartz D.C."/>
            <person name="Shenoy N."/>
            <person name="Shirasu K."/>
            <person name="Sikhakolli U.R."/>
            <person name="Stueber K."/>
            <person name="Sukno S.A."/>
            <person name="Sweigard J.A."/>
            <person name="Takano Y."/>
            <person name="Takahara H."/>
            <person name="Trail F."/>
            <person name="van der Does H.C."/>
            <person name="Voll L.M."/>
            <person name="Will I."/>
            <person name="Young S."/>
            <person name="Zeng Q."/>
            <person name="Zhang J."/>
            <person name="Zhou S."/>
            <person name="Dickman M.B."/>
            <person name="Schulze-Lefert P."/>
            <person name="Ver Loren van Themaat E."/>
            <person name="Ma L.-J."/>
            <person name="Vaillancourt L.J."/>
        </authorList>
    </citation>
    <scope>NUCLEOTIDE SEQUENCE [LARGE SCALE GENOMIC DNA]</scope>
    <source>
        <strain evidence="2">M1.001 / M2 / FGSC 10212</strain>
    </source>
</reference>
<gene>
    <name evidence="1" type="ORF">GLRG_05455</name>
</gene>
<accession>E3QHE9</accession>
<dbReference type="Proteomes" id="UP000008782">
    <property type="component" value="Unassembled WGS sequence"/>
</dbReference>
<dbReference type="HOGENOM" id="CLU_1810724_0_0_1"/>
<organism evidence="2">
    <name type="scientific">Colletotrichum graminicola (strain M1.001 / M2 / FGSC 10212)</name>
    <name type="common">Maize anthracnose fungus</name>
    <name type="synonym">Glomerella graminicola</name>
    <dbReference type="NCBI Taxonomy" id="645133"/>
    <lineage>
        <taxon>Eukaryota</taxon>
        <taxon>Fungi</taxon>
        <taxon>Dikarya</taxon>
        <taxon>Ascomycota</taxon>
        <taxon>Pezizomycotina</taxon>
        <taxon>Sordariomycetes</taxon>
        <taxon>Hypocreomycetidae</taxon>
        <taxon>Glomerellales</taxon>
        <taxon>Glomerellaceae</taxon>
        <taxon>Colletotrichum</taxon>
        <taxon>Colletotrichum graminicola species complex</taxon>
    </lineage>
</organism>
<name>E3QHE9_COLGM</name>
<protein>
    <submittedName>
        <fullName evidence="1">Uncharacterized protein</fullName>
    </submittedName>
</protein>
<dbReference type="EMBL" id="GG697348">
    <property type="protein sequence ID" value="EFQ30311.1"/>
    <property type="molecule type" value="Genomic_DNA"/>
</dbReference>